<dbReference type="OMA" id="TIRRYWV"/>
<reference evidence="6" key="5">
    <citation type="submission" date="2015-06" db="UniProtKB">
        <authorList>
            <consortium name="EnsemblFungi"/>
        </authorList>
    </citation>
    <scope>IDENTIFICATION</scope>
    <source>
        <strain evidence="6">ATCC 64411</strain>
    </source>
</reference>
<dbReference type="GO" id="GO:0004190">
    <property type="term" value="F:aspartic-type endopeptidase activity"/>
    <property type="evidence" value="ECO:0007669"/>
    <property type="project" value="InterPro"/>
</dbReference>
<accession>A0A0C4DQ56</accession>
<dbReference type="PROSITE" id="PS51257">
    <property type="entry name" value="PROKAR_LIPOPROTEIN"/>
    <property type="match status" value="1"/>
</dbReference>
<comment type="similarity">
    <text evidence="1">Belongs to the peptidase A1 family.</text>
</comment>
<reference evidence="5" key="3">
    <citation type="submission" date="2011-03" db="EMBL/GenBank/DDBJ databases">
        <title>Annotation of Magnaporthe poae ATCC 64411.</title>
        <authorList>
            <person name="Ma L.-J."/>
            <person name="Dead R."/>
            <person name="Young S.K."/>
            <person name="Zeng Q."/>
            <person name="Gargeya S."/>
            <person name="Fitzgerald M."/>
            <person name="Haas B."/>
            <person name="Abouelleil A."/>
            <person name="Alvarado L."/>
            <person name="Arachchi H.M."/>
            <person name="Berlin A."/>
            <person name="Brown A."/>
            <person name="Chapman S.B."/>
            <person name="Chen Z."/>
            <person name="Dunbar C."/>
            <person name="Freedman E."/>
            <person name="Gearin G."/>
            <person name="Gellesch M."/>
            <person name="Goldberg J."/>
            <person name="Griggs A."/>
            <person name="Gujja S."/>
            <person name="Heiman D."/>
            <person name="Howarth C."/>
            <person name="Larson L."/>
            <person name="Lui A."/>
            <person name="MacDonald P.J.P."/>
            <person name="Mehta T."/>
            <person name="Montmayeur A."/>
            <person name="Murphy C."/>
            <person name="Neiman D."/>
            <person name="Pearson M."/>
            <person name="Priest M."/>
            <person name="Roberts A."/>
            <person name="Saif S."/>
            <person name="Shea T."/>
            <person name="Shenoy N."/>
            <person name="Sisk P."/>
            <person name="Stolte C."/>
            <person name="Sykes S."/>
            <person name="Yandava C."/>
            <person name="Wortman J."/>
            <person name="Nusbaum C."/>
            <person name="Birren B."/>
        </authorList>
    </citation>
    <scope>NUCLEOTIDE SEQUENCE</scope>
    <source>
        <strain evidence="5">ATCC 64411</strain>
    </source>
</reference>
<evidence type="ECO:0000313" key="6">
    <source>
        <dbReference type="EnsemblFungi" id="MAPG_01994T0"/>
    </source>
</evidence>
<protein>
    <recommendedName>
        <fullName evidence="4">Peptidase A1 domain-containing protein</fullName>
    </recommendedName>
</protein>
<dbReference type="InterPro" id="IPR033121">
    <property type="entry name" value="PEPTIDASE_A1"/>
</dbReference>
<dbReference type="GO" id="GO:0006508">
    <property type="term" value="P:proteolysis"/>
    <property type="evidence" value="ECO:0007669"/>
    <property type="project" value="InterPro"/>
</dbReference>
<evidence type="ECO:0000259" key="4">
    <source>
        <dbReference type="PROSITE" id="PS51767"/>
    </source>
</evidence>
<dbReference type="PRINTS" id="PR00792">
    <property type="entry name" value="PEPSIN"/>
</dbReference>
<dbReference type="AlphaFoldDB" id="A0A0C4DQ56"/>
<evidence type="ECO:0000256" key="3">
    <source>
        <dbReference type="SAM" id="SignalP"/>
    </source>
</evidence>
<keyword evidence="7" id="KW-1185">Reference proteome</keyword>
<dbReference type="InterPro" id="IPR001461">
    <property type="entry name" value="Aspartic_peptidase_A1"/>
</dbReference>
<dbReference type="EMBL" id="GL876967">
    <property type="protein sequence ID" value="KLU82927.1"/>
    <property type="molecule type" value="Genomic_DNA"/>
</dbReference>
<dbReference type="SUPFAM" id="SSF50630">
    <property type="entry name" value="Acid proteases"/>
    <property type="match status" value="1"/>
</dbReference>
<keyword evidence="3" id="KW-0732">Signal</keyword>
<name>A0A0C4DQ56_MAGP6</name>
<feature type="active site" evidence="2">
    <location>
        <position position="278"/>
    </location>
</feature>
<feature type="domain" description="Peptidase A1" evidence="4">
    <location>
        <begin position="64"/>
        <end position="392"/>
    </location>
</feature>
<organism evidence="6 7">
    <name type="scientific">Magnaporthiopsis poae (strain ATCC 64411 / 73-15)</name>
    <name type="common">Kentucky bluegrass fungus</name>
    <name type="synonym">Magnaporthe poae</name>
    <dbReference type="NCBI Taxonomy" id="644358"/>
    <lineage>
        <taxon>Eukaryota</taxon>
        <taxon>Fungi</taxon>
        <taxon>Dikarya</taxon>
        <taxon>Ascomycota</taxon>
        <taxon>Pezizomycotina</taxon>
        <taxon>Sordariomycetes</taxon>
        <taxon>Sordariomycetidae</taxon>
        <taxon>Magnaporthales</taxon>
        <taxon>Magnaporthaceae</taxon>
        <taxon>Magnaporthiopsis</taxon>
    </lineage>
</organism>
<reference evidence="7" key="2">
    <citation type="submission" date="2010-05" db="EMBL/GenBank/DDBJ databases">
        <title>The genome sequence of Magnaporthe poae strain ATCC 64411.</title>
        <authorList>
            <person name="Ma L.-J."/>
            <person name="Dead R."/>
            <person name="Young S."/>
            <person name="Zeng Q."/>
            <person name="Koehrsen M."/>
            <person name="Alvarado L."/>
            <person name="Berlin A."/>
            <person name="Chapman S.B."/>
            <person name="Chen Z."/>
            <person name="Freedman E."/>
            <person name="Gellesch M."/>
            <person name="Goldberg J."/>
            <person name="Griggs A."/>
            <person name="Gujja S."/>
            <person name="Heilman E.R."/>
            <person name="Heiman D."/>
            <person name="Hepburn T."/>
            <person name="Howarth C."/>
            <person name="Jen D."/>
            <person name="Larson L."/>
            <person name="Mehta T."/>
            <person name="Neiman D."/>
            <person name="Pearson M."/>
            <person name="Roberts A."/>
            <person name="Saif S."/>
            <person name="Shea T."/>
            <person name="Shenoy N."/>
            <person name="Sisk P."/>
            <person name="Stolte C."/>
            <person name="Sykes S."/>
            <person name="Walk T."/>
            <person name="White J."/>
            <person name="Yandava C."/>
            <person name="Haas B."/>
            <person name="Nusbaum C."/>
            <person name="Birren B."/>
        </authorList>
    </citation>
    <scope>NUCLEOTIDE SEQUENCE [LARGE SCALE GENOMIC DNA]</scope>
    <source>
        <strain evidence="7">ATCC 64411 / 73-15</strain>
    </source>
</reference>
<feature type="active site" evidence="2">
    <location>
        <position position="82"/>
    </location>
</feature>
<dbReference type="OrthoDB" id="771136at2759"/>
<dbReference type="PROSITE" id="PS51767">
    <property type="entry name" value="PEPTIDASE_A1"/>
    <property type="match status" value="1"/>
</dbReference>
<feature type="chain" id="PRO_5009385239" description="Peptidase A1 domain-containing protein" evidence="3">
    <location>
        <begin position="21"/>
        <end position="461"/>
    </location>
</feature>
<dbReference type="Pfam" id="PF00026">
    <property type="entry name" value="Asp"/>
    <property type="match status" value="1"/>
</dbReference>
<evidence type="ECO:0000256" key="2">
    <source>
        <dbReference type="PIRSR" id="PIRSR601461-1"/>
    </source>
</evidence>
<evidence type="ECO:0000256" key="1">
    <source>
        <dbReference type="ARBA" id="ARBA00007447"/>
    </source>
</evidence>
<dbReference type="STRING" id="644358.A0A0C4DQ56"/>
<evidence type="ECO:0000313" key="7">
    <source>
        <dbReference type="Proteomes" id="UP000011715"/>
    </source>
</evidence>
<dbReference type="eggNOG" id="KOG1339">
    <property type="taxonomic scope" value="Eukaryota"/>
</dbReference>
<dbReference type="EMBL" id="ADBL01000503">
    <property type="status" value="NOT_ANNOTATED_CDS"/>
    <property type="molecule type" value="Genomic_DNA"/>
</dbReference>
<reference evidence="5" key="1">
    <citation type="submission" date="2010-05" db="EMBL/GenBank/DDBJ databases">
        <title>The Genome Sequence of Magnaporthe poae strain ATCC 64411.</title>
        <authorList>
            <consortium name="The Broad Institute Genome Sequencing Platform"/>
            <consortium name="Broad Institute Genome Sequencing Center for Infectious Disease"/>
            <person name="Ma L.-J."/>
            <person name="Dead R."/>
            <person name="Young S."/>
            <person name="Zeng Q."/>
            <person name="Koehrsen M."/>
            <person name="Alvarado L."/>
            <person name="Berlin A."/>
            <person name="Chapman S.B."/>
            <person name="Chen Z."/>
            <person name="Freedman E."/>
            <person name="Gellesch M."/>
            <person name="Goldberg J."/>
            <person name="Griggs A."/>
            <person name="Gujja S."/>
            <person name="Heilman E.R."/>
            <person name="Heiman D."/>
            <person name="Hepburn T."/>
            <person name="Howarth C."/>
            <person name="Jen D."/>
            <person name="Larson L."/>
            <person name="Mehta T."/>
            <person name="Neiman D."/>
            <person name="Pearson M."/>
            <person name="Roberts A."/>
            <person name="Saif S."/>
            <person name="Shea T."/>
            <person name="Shenoy N."/>
            <person name="Sisk P."/>
            <person name="Stolte C."/>
            <person name="Sykes S."/>
            <person name="Walk T."/>
            <person name="White J."/>
            <person name="Yandava C."/>
            <person name="Haas B."/>
            <person name="Nusbaum C."/>
            <person name="Birren B."/>
        </authorList>
    </citation>
    <scope>NUCLEOTIDE SEQUENCE</scope>
    <source>
        <strain evidence="5">ATCC 64411</strain>
    </source>
</reference>
<dbReference type="PANTHER" id="PTHR47966">
    <property type="entry name" value="BETA-SITE APP-CLEAVING ENZYME, ISOFORM A-RELATED"/>
    <property type="match status" value="1"/>
</dbReference>
<sequence>MASRLFLSLGLLAACVEATALPPAAGSTSQGFMSFPIEHRRSLVPLLKRQDVEVPLQNISVLSYLVTLSIGTPGQRTKVAIDTGSDELWVNPQCSTVQVSSQRAECQANGQYKPSSSSTSKVSDVTNHITYGKGQATIQYVQDSISLPDSSISVTKVVFGAATKTSQLPEGIMGLGFGNGVNLKYNNFVDTLFEQNVTRSRAFTIALGSADVNNGGAIIFGGVDAKRFSGNLTKIPILGPQGKETIRRYWVQLQGISNNNGNGGGKTYTGSSMPIVIDSGSSLSFLPKTVVDQMANDTGAQFDSQAEVYIVPCSLLSSQGSFDFTFGGGGGSATAKISVPYREFIWQAGNECALGAIPLKSGSSGITALLGDSFMRAASITFDQTSNSIYLAQYANCGDGGVRAIAADAAGLAGMTGECSQGQGVGSAAGGNGKKNAAAASPRSLWFGVAVVVAQVVMGVL</sequence>
<reference evidence="6" key="4">
    <citation type="journal article" date="2015" name="G3 (Bethesda)">
        <title>Genome sequences of three phytopathogenic species of the Magnaporthaceae family of fungi.</title>
        <authorList>
            <person name="Okagaki L.H."/>
            <person name="Nunes C.C."/>
            <person name="Sailsbery J."/>
            <person name="Clay B."/>
            <person name="Brown D."/>
            <person name="John T."/>
            <person name="Oh Y."/>
            <person name="Young N."/>
            <person name="Fitzgerald M."/>
            <person name="Haas B.J."/>
            <person name="Zeng Q."/>
            <person name="Young S."/>
            <person name="Adiconis X."/>
            <person name="Fan L."/>
            <person name="Levin J.Z."/>
            <person name="Mitchell T.K."/>
            <person name="Okubara P.A."/>
            <person name="Farman M.L."/>
            <person name="Kohn L.M."/>
            <person name="Birren B."/>
            <person name="Ma L.-J."/>
            <person name="Dean R.A."/>
        </authorList>
    </citation>
    <scope>NUCLEOTIDE SEQUENCE</scope>
    <source>
        <strain evidence="6">ATCC 64411 / 73-15</strain>
    </source>
</reference>
<dbReference type="VEuPathDB" id="FungiDB:MAPG_01994"/>
<gene>
    <name evidence="5" type="ORF">MAPG_01994</name>
</gene>
<dbReference type="Proteomes" id="UP000011715">
    <property type="component" value="Unassembled WGS sequence"/>
</dbReference>
<dbReference type="InterPro" id="IPR021109">
    <property type="entry name" value="Peptidase_aspartic_dom_sf"/>
</dbReference>
<dbReference type="Gene3D" id="2.40.70.10">
    <property type="entry name" value="Acid Proteases"/>
    <property type="match status" value="2"/>
</dbReference>
<feature type="signal peptide" evidence="3">
    <location>
        <begin position="1"/>
        <end position="20"/>
    </location>
</feature>
<proteinExistence type="inferred from homology"/>
<evidence type="ECO:0000313" key="5">
    <source>
        <dbReference type="EMBL" id="KLU82927.1"/>
    </source>
</evidence>
<dbReference type="PANTHER" id="PTHR47966:SF65">
    <property type="entry name" value="ASPARTIC-TYPE ENDOPEPTIDASE"/>
    <property type="match status" value="1"/>
</dbReference>
<dbReference type="EnsemblFungi" id="MAPG_01994T0">
    <property type="protein sequence ID" value="MAPG_01994T0"/>
    <property type="gene ID" value="MAPG_01994"/>
</dbReference>